<dbReference type="InterPro" id="IPR012296">
    <property type="entry name" value="Nuclease_put_TT1808"/>
</dbReference>
<dbReference type="Proteomes" id="UP000753908">
    <property type="component" value="Unassembled WGS sequence"/>
</dbReference>
<dbReference type="CDD" id="cd06260">
    <property type="entry name" value="DUF820-like"/>
    <property type="match status" value="1"/>
</dbReference>
<comment type="caution">
    <text evidence="2">The sequence shown here is derived from an EMBL/GenBank/DDBJ whole genome shotgun (WGS) entry which is preliminary data.</text>
</comment>
<dbReference type="InterPro" id="IPR011335">
    <property type="entry name" value="Restrct_endonuc-II-like"/>
</dbReference>
<gene>
    <name evidence="2" type="ORF">KME25_28135</name>
</gene>
<name>A0A951UCR2_9CYAN</name>
<keyword evidence="2" id="KW-0378">Hydrolase</keyword>
<keyword evidence="2" id="KW-0540">Nuclease</keyword>
<protein>
    <submittedName>
        <fullName evidence="2">Uma2 family endonuclease</fullName>
    </submittedName>
</protein>
<dbReference type="SUPFAM" id="SSF52980">
    <property type="entry name" value="Restriction endonuclease-like"/>
    <property type="match status" value="1"/>
</dbReference>
<sequence length="186" mass="21437">MSVQLLRRKFTVEQYHKMAESGILTENDRVELIQGEVIEMSPIGRRHASCVARLTRLFTLRLGETAIVWPQNPIELDDTSEPQPDLTLLQPRPDFYESEHPKPEDIFLIVEVADTTAKFDREVKIPLYAKDNIAEVWLVDINKQYIEVYRQPSPTGYQSVQTFHRGQTIAIQAFPDIEIMVDEVLG</sequence>
<dbReference type="InterPro" id="IPR008538">
    <property type="entry name" value="Uma2"/>
</dbReference>
<reference evidence="2" key="2">
    <citation type="journal article" date="2022" name="Microbiol. Resour. Announc.">
        <title>Metagenome Sequencing to Explore Phylogenomics of Terrestrial Cyanobacteria.</title>
        <authorList>
            <person name="Ward R.D."/>
            <person name="Stajich J.E."/>
            <person name="Johansen J.R."/>
            <person name="Huntemann M."/>
            <person name="Clum A."/>
            <person name="Foster B."/>
            <person name="Foster B."/>
            <person name="Roux S."/>
            <person name="Palaniappan K."/>
            <person name="Varghese N."/>
            <person name="Mukherjee S."/>
            <person name="Reddy T.B.K."/>
            <person name="Daum C."/>
            <person name="Copeland A."/>
            <person name="Chen I.A."/>
            <person name="Ivanova N.N."/>
            <person name="Kyrpides N.C."/>
            <person name="Shapiro N."/>
            <person name="Eloe-Fadrosh E.A."/>
            <person name="Pietrasiak N."/>
        </authorList>
    </citation>
    <scope>NUCLEOTIDE SEQUENCE</scope>
    <source>
        <strain evidence="2">CPER-KK1</strain>
    </source>
</reference>
<dbReference type="Gene3D" id="3.90.1570.10">
    <property type="entry name" value="tt1808, chain A"/>
    <property type="match status" value="1"/>
</dbReference>
<organism evidence="2 3">
    <name type="scientific">Symplocastrum torsivum CPER-KK1</name>
    <dbReference type="NCBI Taxonomy" id="450513"/>
    <lineage>
        <taxon>Bacteria</taxon>
        <taxon>Bacillati</taxon>
        <taxon>Cyanobacteriota</taxon>
        <taxon>Cyanophyceae</taxon>
        <taxon>Oscillatoriophycideae</taxon>
        <taxon>Oscillatoriales</taxon>
        <taxon>Microcoleaceae</taxon>
        <taxon>Symplocastrum</taxon>
    </lineage>
</organism>
<dbReference type="PANTHER" id="PTHR35400:SF1">
    <property type="entry name" value="SLR1083 PROTEIN"/>
    <property type="match status" value="1"/>
</dbReference>
<dbReference type="GO" id="GO:0004519">
    <property type="term" value="F:endonuclease activity"/>
    <property type="evidence" value="ECO:0007669"/>
    <property type="project" value="UniProtKB-KW"/>
</dbReference>
<dbReference type="EMBL" id="JAHHIF010000058">
    <property type="protein sequence ID" value="MBW4548279.1"/>
    <property type="molecule type" value="Genomic_DNA"/>
</dbReference>
<evidence type="ECO:0000313" key="2">
    <source>
        <dbReference type="EMBL" id="MBW4548279.1"/>
    </source>
</evidence>
<accession>A0A951UCR2</accession>
<evidence type="ECO:0000259" key="1">
    <source>
        <dbReference type="Pfam" id="PF05685"/>
    </source>
</evidence>
<keyword evidence="2" id="KW-0255">Endonuclease</keyword>
<evidence type="ECO:0000313" key="3">
    <source>
        <dbReference type="Proteomes" id="UP000753908"/>
    </source>
</evidence>
<dbReference type="AlphaFoldDB" id="A0A951UCR2"/>
<proteinExistence type="predicted"/>
<dbReference type="Pfam" id="PF05685">
    <property type="entry name" value="Uma2"/>
    <property type="match status" value="1"/>
</dbReference>
<feature type="domain" description="Putative restriction endonuclease" evidence="1">
    <location>
        <begin position="12"/>
        <end position="179"/>
    </location>
</feature>
<dbReference type="PANTHER" id="PTHR35400">
    <property type="entry name" value="SLR1083 PROTEIN"/>
    <property type="match status" value="1"/>
</dbReference>
<reference evidence="2" key="1">
    <citation type="submission" date="2021-05" db="EMBL/GenBank/DDBJ databases">
        <authorList>
            <person name="Pietrasiak N."/>
            <person name="Ward R."/>
            <person name="Stajich J.E."/>
            <person name="Kurbessoian T."/>
        </authorList>
    </citation>
    <scope>NUCLEOTIDE SEQUENCE</scope>
    <source>
        <strain evidence="2">CPER-KK1</strain>
    </source>
</reference>